<dbReference type="Proteomes" id="UP000824120">
    <property type="component" value="Chromosome 9"/>
</dbReference>
<evidence type="ECO:0008006" key="3">
    <source>
        <dbReference type="Google" id="ProtNLM"/>
    </source>
</evidence>
<sequence length="348" mass="40148">MLYATPSVIKPPSHWVYEFWTKHKDFSGLSKWSRTTFGNIFQQIATPEDVVRVNETRLEISIEVNKAILKKSNAELKRYLKIEEERGRNTRFFHSYVKGKEESSTSKYKLDKGTGSQQVEYGEEAIHVFKDQFQETQETTDYSICRSIPRLITDERSWNIIGDDITNMVKAFFCGQELPRYLTHTNLVLIPKKEVVTTFGDLRPISLSTFANKIISRLMHERMVVARRGSYHVTKRALSKIAFKEQPVFRIVNGQSYGFFQSSGFETKGSIISTLFIIGAEVLARSLNNLFEDPEYKGYGMPKWSPKINHLSYADDTILFCSGQPSSVRKMMKNAPIGVSYRQRITWN</sequence>
<gene>
    <name evidence="1" type="ORF">H5410_048139</name>
</gene>
<keyword evidence="2" id="KW-1185">Reference proteome</keyword>
<name>A0A9J5XH82_SOLCO</name>
<dbReference type="OrthoDB" id="1303740at2759"/>
<comment type="caution">
    <text evidence="1">The sequence shown here is derived from an EMBL/GenBank/DDBJ whole genome shotgun (WGS) entry which is preliminary data.</text>
</comment>
<dbReference type="AlphaFoldDB" id="A0A9J5XH82"/>
<accession>A0A9J5XH82</accession>
<organism evidence="1 2">
    <name type="scientific">Solanum commersonii</name>
    <name type="common">Commerson's wild potato</name>
    <name type="synonym">Commerson's nightshade</name>
    <dbReference type="NCBI Taxonomy" id="4109"/>
    <lineage>
        <taxon>Eukaryota</taxon>
        <taxon>Viridiplantae</taxon>
        <taxon>Streptophyta</taxon>
        <taxon>Embryophyta</taxon>
        <taxon>Tracheophyta</taxon>
        <taxon>Spermatophyta</taxon>
        <taxon>Magnoliopsida</taxon>
        <taxon>eudicotyledons</taxon>
        <taxon>Gunneridae</taxon>
        <taxon>Pentapetalae</taxon>
        <taxon>asterids</taxon>
        <taxon>lamiids</taxon>
        <taxon>Solanales</taxon>
        <taxon>Solanaceae</taxon>
        <taxon>Solanoideae</taxon>
        <taxon>Solaneae</taxon>
        <taxon>Solanum</taxon>
    </lineage>
</organism>
<evidence type="ECO:0000313" key="2">
    <source>
        <dbReference type="Proteomes" id="UP000824120"/>
    </source>
</evidence>
<reference evidence="1 2" key="1">
    <citation type="submission" date="2020-09" db="EMBL/GenBank/DDBJ databases">
        <title>De no assembly of potato wild relative species, Solanum commersonii.</title>
        <authorList>
            <person name="Cho K."/>
        </authorList>
    </citation>
    <scope>NUCLEOTIDE SEQUENCE [LARGE SCALE GENOMIC DNA]</scope>
    <source>
        <strain evidence="1">LZ3.2</strain>
        <tissue evidence="1">Leaf</tissue>
    </source>
</reference>
<evidence type="ECO:0000313" key="1">
    <source>
        <dbReference type="EMBL" id="KAG5587705.1"/>
    </source>
</evidence>
<protein>
    <recommendedName>
        <fullName evidence="3">Reverse transcriptase domain-containing protein</fullName>
    </recommendedName>
</protein>
<dbReference type="EMBL" id="JACXVP010000009">
    <property type="protein sequence ID" value="KAG5587705.1"/>
    <property type="molecule type" value="Genomic_DNA"/>
</dbReference>
<dbReference type="InterPro" id="IPR052343">
    <property type="entry name" value="Retrotransposon-Effector_Assoc"/>
</dbReference>
<proteinExistence type="predicted"/>
<dbReference type="PANTHER" id="PTHR46890:SF48">
    <property type="entry name" value="RNA-DIRECTED DNA POLYMERASE"/>
    <property type="match status" value="1"/>
</dbReference>
<dbReference type="PANTHER" id="PTHR46890">
    <property type="entry name" value="NON-LTR RETROLELEMENT REVERSE TRANSCRIPTASE-LIKE PROTEIN-RELATED"/>
    <property type="match status" value="1"/>
</dbReference>